<accession>A0ABZ0Z4L3</accession>
<dbReference type="EMBL" id="OR769222">
    <property type="protein sequence ID" value="WQJ53157.1"/>
    <property type="molecule type" value="Genomic_DNA"/>
</dbReference>
<keyword evidence="2" id="KW-1185">Reference proteome</keyword>
<name>A0ABZ0Z4L3_9CAUD</name>
<protein>
    <submittedName>
        <fullName evidence="1">Uncharacterized protein</fullName>
    </submittedName>
</protein>
<organism evidence="1 2">
    <name type="scientific">phage Lak_Megaphage_RVC_JS4_GC31</name>
    <dbReference type="NCBI Taxonomy" id="3109228"/>
    <lineage>
        <taxon>Viruses</taxon>
        <taxon>Duplodnaviria</taxon>
        <taxon>Heunggongvirae</taxon>
        <taxon>Uroviricota</taxon>
        <taxon>Caudoviricetes</taxon>
        <taxon>Caudoviricetes code 15 clade</taxon>
    </lineage>
</organism>
<dbReference type="Proteomes" id="UP001349343">
    <property type="component" value="Segment"/>
</dbReference>
<evidence type="ECO:0000313" key="2">
    <source>
        <dbReference type="Proteomes" id="UP001349343"/>
    </source>
</evidence>
<evidence type="ECO:0000313" key="1">
    <source>
        <dbReference type="EMBL" id="WQJ53157.1"/>
    </source>
</evidence>
<reference evidence="1 2" key="1">
    <citation type="submission" date="2023-11" db="EMBL/GenBank/DDBJ databases">
        <authorList>
            <person name="Cook R."/>
            <person name="Crisci M."/>
            <person name="Pye H."/>
            <person name="Adriaenssens E."/>
            <person name="Santini J."/>
        </authorList>
    </citation>
    <scope>NUCLEOTIDE SEQUENCE [LARGE SCALE GENOMIC DNA]</scope>
    <source>
        <strain evidence="1">Lak_Megaphage_RVC_JS4_GC31</strain>
    </source>
</reference>
<sequence>MNIKQKKALYESIMKNVSKTIKKQLNESAYKTADAEDAAYELFNMLQDNQDALGYMQSILHVLYHKLDELEYCKNKEDIQDVIDDYTYCYEHVIKMLQGK</sequence>
<proteinExistence type="predicted"/>